<dbReference type="PANTHER" id="PTHR28002">
    <property type="entry name" value="MIOREX COMPLEX COMPONENT 11"/>
    <property type="match status" value="1"/>
</dbReference>
<proteinExistence type="predicted"/>
<protein>
    <submittedName>
        <fullName evidence="2">Uncharacterized protein</fullName>
    </submittedName>
</protein>
<evidence type="ECO:0000256" key="1">
    <source>
        <dbReference type="SAM" id="MobiDB-lite"/>
    </source>
</evidence>
<gene>
    <name evidence="2" type="ORF">GRF29_213g1046687</name>
</gene>
<dbReference type="AlphaFoldDB" id="A0AAN6RBN9"/>
<reference evidence="2 3" key="1">
    <citation type="submission" date="2021-02" db="EMBL/GenBank/DDBJ databases">
        <title>Genome assembly of Pseudopithomyces chartarum.</title>
        <authorList>
            <person name="Jauregui R."/>
            <person name="Singh J."/>
            <person name="Voisey C."/>
        </authorList>
    </citation>
    <scope>NUCLEOTIDE SEQUENCE [LARGE SCALE GENOMIC DNA]</scope>
    <source>
        <strain evidence="2 3">AGR01</strain>
    </source>
</reference>
<feature type="compositionally biased region" description="Basic residues" evidence="1">
    <location>
        <begin position="194"/>
        <end position="226"/>
    </location>
</feature>
<dbReference type="Proteomes" id="UP001280581">
    <property type="component" value="Unassembled WGS sequence"/>
</dbReference>
<name>A0AAN6RBN9_9PLEO</name>
<comment type="caution">
    <text evidence="2">The sequence shown here is derived from an EMBL/GenBank/DDBJ whole genome shotgun (WGS) entry which is preliminary data.</text>
</comment>
<keyword evidence="3" id="KW-1185">Reference proteome</keyword>
<dbReference type="PANTHER" id="PTHR28002:SF1">
    <property type="entry name" value="MIOREX COMPLEX COMPONENT 11"/>
    <property type="match status" value="1"/>
</dbReference>
<evidence type="ECO:0000313" key="3">
    <source>
        <dbReference type="Proteomes" id="UP001280581"/>
    </source>
</evidence>
<dbReference type="InterPro" id="IPR018811">
    <property type="entry name" value="MRX11"/>
</dbReference>
<accession>A0AAN6RBN9</accession>
<sequence length="307" mass="34035">MDNLGQPKPRHQYTLIPQPGRRGIMVHTGQYPNGAPYVGSTGGIGMGMGMGMGMTGYGAMGMGYPGVGAHIAPLYYGPNVPHSTYSNYAGFMGGYTGLSFGVSAYPTYSYSYPYISPYAFGFGAGMYANYYHPYQRTYYGMNPVMAGGLHSYSYPGVASTIIPPSTTTYTTVTNSAVPVPVPMATTTTTSTTRMRPHVHSPHVHSHMHSPPHVHSSHVHSTHHSPHGPHMSPIRQDVQHESRRVAMERGSYLPRRIAPADARPDDPFWCKERTGEWHLRTYYQIENECYPGRWLMDAEHGFLVFHRD</sequence>
<dbReference type="GO" id="GO:0005739">
    <property type="term" value="C:mitochondrion"/>
    <property type="evidence" value="ECO:0007669"/>
    <property type="project" value="TreeGrafter"/>
</dbReference>
<feature type="region of interest" description="Disordered" evidence="1">
    <location>
        <begin position="187"/>
        <end position="243"/>
    </location>
</feature>
<dbReference type="EMBL" id="WVTA01000017">
    <property type="protein sequence ID" value="KAK3201094.1"/>
    <property type="molecule type" value="Genomic_DNA"/>
</dbReference>
<organism evidence="2 3">
    <name type="scientific">Pseudopithomyces chartarum</name>
    <dbReference type="NCBI Taxonomy" id="1892770"/>
    <lineage>
        <taxon>Eukaryota</taxon>
        <taxon>Fungi</taxon>
        <taxon>Dikarya</taxon>
        <taxon>Ascomycota</taxon>
        <taxon>Pezizomycotina</taxon>
        <taxon>Dothideomycetes</taxon>
        <taxon>Pleosporomycetidae</taxon>
        <taxon>Pleosporales</taxon>
        <taxon>Massarineae</taxon>
        <taxon>Didymosphaeriaceae</taxon>
        <taxon>Pseudopithomyces</taxon>
    </lineage>
</organism>
<evidence type="ECO:0000313" key="2">
    <source>
        <dbReference type="EMBL" id="KAK3201094.1"/>
    </source>
</evidence>